<keyword evidence="4" id="KW-1185">Reference proteome</keyword>
<feature type="compositionally biased region" description="Basic and acidic residues" evidence="1">
    <location>
        <begin position="516"/>
        <end position="529"/>
    </location>
</feature>
<evidence type="ECO:0000313" key="3">
    <source>
        <dbReference type="EMBL" id="KAL2265850.1"/>
    </source>
</evidence>
<dbReference type="PANTHER" id="PTHR33112">
    <property type="entry name" value="DOMAIN PROTEIN, PUTATIVE-RELATED"/>
    <property type="match status" value="1"/>
</dbReference>
<proteinExistence type="predicted"/>
<reference evidence="3 4" key="1">
    <citation type="journal article" date="2024" name="Commun. Biol.">
        <title>Comparative genomic analysis of thermophilic fungi reveals convergent evolutionary adaptations and gene losses.</title>
        <authorList>
            <person name="Steindorff A.S."/>
            <person name="Aguilar-Pontes M.V."/>
            <person name="Robinson A.J."/>
            <person name="Andreopoulos B."/>
            <person name="LaButti K."/>
            <person name="Kuo A."/>
            <person name="Mondo S."/>
            <person name="Riley R."/>
            <person name="Otillar R."/>
            <person name="Haridas S."/>
            <person name="Lipzen A."/>
            <person name="Grimwood J."/>
            <person name="Schmutz J."/>
            <person name="Clum A."/>
            <person name="Reid I.D."/>
            <person name="Moisan M.C."/>
            <person name="Butler G."/>
            <person name="Nguyen T.T.M."/>
            <person name="Dewar K."/>
            <person name="Conant G."/>
            <person name="Drula E."/>
            <person name="Henrissat B."/>
            <person name="Hansel C."/>
            <person name="Singer S."/>
            <person name="Hutchinson M.I."/>
            <person name="de Vries R.P."/>
            <person name="Natvig D.O."/>
            <person name="Powell A.J."/>
            <person name="Tsang A."/>
            <person name="Grigoriev I.V."/>
        </authorList>
    </citation>
    <scope>NUCLEOTIDE SEQUENCE [LARGE SCALE GENOMIC DNA]</scope>
    <source>
        <strain evidence="3 4">ATCC 22073</strain>
    </source>
</reference>
<dbReference type="Proteomes" id="UP001600064">
    <property type="component" value="Unassembled WGS sequence"/>
</dbReference>
<dbReference type="EMBL" id="JAZGUE010000006">
    <property type="protein sequence ID" value="KAL2265850.1"/>
    <property type="molecule type" value="Genomic_DNA"/>
</dbReference>
<dbReference type="RefSeq" id="XP_070864577.1">
    <property type="nucleotide sequence ID" value="XM_071013718.1"/>
</dbReference>
<feature type="domain" description="Heterokaryon incompatibility" evidence="2">
    <location>
        <begin position="128"/>
        <end position="301"/>
    </location>
</feature>
<dbReference type="Pfam" id="PF06985">
    <property type="entry name" value="HET"/>
    <property type="match status" value="1"/>
</dbReference>
<dbReference type="InterPro" id="IPR010730">
    <property type="entry name" value="HET"/>
</dbReference>
<evidence type="ECO:0000256" key="1">
    <source>
        <dbReference type="SAM" id="MobiDB-lite"/>
    </source>
</evidence>
<evidence type="ECO:0000259" key="2">
    <source>
        <dbReference type="Pfam" id="PF06985"/>
    </source>
</evidence>
<dbReference type="GeneID" id="98128362"/>
<sequence length="746" mass="81140">MRGSVEGLVVQFNVGVRNRGLEVRLLLNTPGKWAKSVTLSFYAERVAPKTLRSLLPDLPVGLPIPPSTGSNESLAWALQQLSSCRRHHKACNDPSLSTTSLPTRLLDVSVLGCVRLHTPGPDDPVEPYAALSHCWGRKPFLQTTSGTLQEHCAPTGVSWARLPPTFRDAADLTRRLGIKYLWIDSLCIVQDDHDDWNREASRMADVYRGAAVTISAAKSPGAYGGLFAEVGQRGKVYAVEVGRGDAGDTPPAGTEDGPSVAQGLDAVHVRVSFDHPDTILSPHNAPAPTLPTFSRGWILQERLLSPHILHFGPQELLFECLESSVCQCTPQPEQSDTENDKGVSLPSPNASAATAAITTCAPAQTPPTWQSLFFDCMTRHKHYYALTTWKSWLSLLPRSSQDGELTALGALATAWRRLIHDYTRLSLTMERDIFPAVSGMARTMAAVRWRATANAAAAGEDDNGNIVRDINVKDGPDHDAYCAGMWRATLLTGDLLWHVDLPVGGRPEPGADGDEKDNKENVSHSHGRWEGGWPCRPRHGWRAPSWSWASVAAPVEFLVQNEGLNGGGVQVQAELLDVACEPTGEDPMGELRAGGSVLVLKGRLIPTRLTLKERKSGKDEEAGLKPWDVIDLDVVRKGYVKNVWVDDDCGWLVGSHSQRDGQEGEPIVYLLVLGQRLPGRSVLCLILTEVASEQRAAAWTGSTTVDDGLYQRIGLLEVIGGPPRPVPGGWFLELMEKGKDAVVKIV</sequence>
<name>A0ABR4D6A2_9PEZI</name>
<feature type="region of interest" description="Disordered" evidence="1">
    <location>
        <begin position="506"/>
        <end position="534"/>
    </location>
</feature>
<evidence type="ECO:0000313" key="4">
    <source>
        <dbReference type="Proteomes" id="UP001600064"/>
    </source>
</evidence>
<dbReference type="PANTHER" id="PTHR33112:SF13">
    <property type="entry name" value="HETEROKARYON INCOMPATIBILITY DOMAIN-CONTAINING PROTEIN"/>
    <property type="match status" value="1"/>
</dbReference>
<gene>
    <name evidence="3" type="ORF">VTJ83DRAFT_6950</name>
</gene>
<comment type="caution">
    <text evidence="3">The sequence shown here is derived from an EMBL/GenBank/DDBJ whole genome shotgun (WGS) entry which is preliminary data.</text>
</comment>
<accession>A0ABR4D6A2</accession>
<organism evidence="3 4">
    <name type="scientific">Remersonia thermophila</name>
    <dbReference type="NCBI Taxonomy" id="72144"/>
    <lineage>
        <taxon>Eukaryota</taxon>
        <taxon>Fungi</taxon>
        <taxon>Dikarya</taxon>
        <taxon>Ascomycota</taxon>
        <taxon>Pezizomycotina</taxon>
        <taxon>Sordariomycetes</taxon>
        <taxon>Sordariomycetidae</taxon>
        <taxon>Sordariales</taxon>
        <taxon>Sordariales incertae sedis</taxon>
        <taxon>Remersonia</taxon>
    </lineage>
</organism>
<protein>
    <recommendedName>
        <fullName evidence="2">Heterokaryon incompatibility domain-containing protein</fullName>
    </recommendedName>
</protein>